<dbReference type="OrthoDB" id="3626597at2759"/>
<gene>
    <name evidence="13" type="ORF">LSTR_LSTR009670</name>
</gene>
<feature type="domain" description="Peptidase M14" evidence="12">
    <location>
        <begin position="54"/>
        <end position="345"/>
    </location>
</feature>
<keyword evidence="5" id="KW-0479">Metal-binding</keyword>
<feature type="active site" description="Proton donor/acceptor" evidence="10">
    <location>
        <position position="311"/>
    </location>
</feature>
<dbReference type="InterPro" id="IPR000834">
    <property type="entry name" value="Peptidase_M14"/>
</dbReference>
<keyword evidence="9" id="KW-0482">Metalloprotease</keyword>
<keyword evidence="14" id="KW-1185">Reference proteome</keyword>
<evidence type="ECO:0000313" key="13">
    <source>
        <dbReference type="EMBL" id="RZF35078.1"/>
    </source>
</evidence>
<keyword evidence="4" id="KW-0645">Protease</keyword>
<accession>A0A482WNL1</accession>
<dbReference type="Gene3D" id="3.40.630.10">
    <property type="entry name" value="Zn peptidases"/>
    <property type="match status" value="1"/>
</dbReference>
<dbReference type="PROSITE" id="PS52035">
    <property type="entry name" value="PEPTIDASE_M14"/>
    <property type="match status" value="1"/>
</dbReference>
<dbReference type="GO" id="GO:0004181">
    <property type="term" value="F:metallocarboxypeptidase activity"/>
    <property type="evidence" value="ECO:0007669"/>
    <property type="project" value="InterPro"/>
</dbReference>
<dbReference type="AlphaFoldDB" id="A0A482WNL1"/>
<dbReference type="SMART" id="SM00631">
    <property type="entry name" value="Zn_pept"/>
    <property type="match status" value="1"/>
</dbReference>
<dbReference type="PRINTS" id="PR00765">
    <property type="entry name" value="CRBOXYPTASEA"/>
</dbReference>
<evidence type="ECO:0000256" key="7">
    <source>
        <dbReference type="ARBA" id="ARBA00022801"/>
    </source>
</evidence>
<comment type="caution">
    <text evidence="13">The sequence shown here is derived from an EMBL/GenBank/DDBJ whole genome shotgun (WGS) entry which is preliminary data.</text>
</comment>
<keyword evidence="8" id="KW-0862">Zinc</keyword>
<feature type="signal peptide" evidence="11">
    <location>
        <begin position="1"/>
        <end position="20"/>
    </location>
</feature>
<dbReference type="SUPFAM" id="SSF53187">
    <property type="entry name" value="Zn-dependent exopeptidases"/>
    <property type="match status" value="1"/>
</dbReference>
<evidence type="ECO:0000259" key="12">
    <source>
        <dbReference type="PROSITE" id="PS52035"/>
    </source>
</evidence>
<dbReference type="PANTHER" id="PTHR11705">
    <property type="entry name" value="PROTEASE FAMILY M14 CARBOXYPEPTIDASE A,B"/>
    <property type="match status" value="1"/>
</dbReference>
<evidence type="ECO:0000256" key="11">
    <source>
        <dbReference type="SAM" id="SignalP"/>
    </source>
</evidence>
<evidence type="ECO:0000256" key="6">
    <source>
        <dbReference type="ARBA" id="ARBA00022729"/>
    </source>
</evidence>
<dbReference type="SMR" id="A0A482WNL1"/>
<proteinExistence type="inferred from homology"/>
<dbReference type="EMBL" id="QKKF02029694">
    <property type="protein sequence ID" value="RZF35078.1"/>
    <property type="molecule type" value="Genomic_DNA"/>
</dbReference>
<dbReference type="GO" id="GO:0008270">
    <property type="term" value="F:zinc ion binding"/>
    <property type="evidence" value="ECO:0007669"/>
    <property type="project" value="InterPro"/>
</dbReference>
<name>A0A482WNL1_LAOST</name>
<organism evidence="13 14">
    <name type="scientific">Laodelphax striatellus</name>
    <name type="common">Small brown planthopper</name>
    <name type="synonym">Delphax striatella</name>
    <dbReference type="NCBI Taxonomy" id="195883"/>
    <lineage>
        <taxon>Eukaryota</taxon>
        <taxon>Metazoa</taxon>
        <taxon>Ecdysozoa</taxon>
        <taxon>Arthropoda</taxon>
        <taxon>Hexapoda</taxon>
        <taxon>Insecta</taxon>
        <taxon>Pterygota</taxon>
        <taxon>Neoptera</taxon>
        <taxon>Paraneoptera</taxon>
        <taxon>Hemiptera</taxon>
        <taxon>Auchenorrhyncha</taxon>
        <taxon>Fulgoroidea</taxon>
        <taxon>Delphacidae</taxon>
        <taxon>Criomorphinae</taxon>
        <taxon>Laodelphax</taxon>
    </lineage>
</organism>
<dbReference type="Pfam" id="PF00246">
    <property type="entry name" value="Peptidase_M14"/>
    <property type="match status" value="1"/>
</dbReference>
<comment type="similarity">
    <text evidence="2 10">Belongs to the peptidase M14 family.</text>
</comment>
<dbReference type="GO" id="GO:0006508">
    <property type="term" value="P:proteolysis"/>
    <property type="evidence" value="ECO:0007669"/>
    <property type="project" value="UniProtKB-KW"/>
</dbReference>
<evidence type="ECO:0000256" key="5">
    <source>
        <dbReference type="ARBA" id="ARBA00022723"/>
    </source>
</evidence>
<dbReference type="STRING" id="195883.A0A482WNL1"/>
<evidence type="ECO:0000313" key="14">
    <source>
        <dbReference type="Proteomes" id="UP000291343"/>
    </source>
</evidence>
<dbReference type="Proteomes" id="UP000291343">
    <property type="component" value="Unassembled WGS sequence"/>
</dbReference>
<evidence type="ECO:0000256" key="9">
    <source>
        <dbReference type="ARBA" id="ARBA00023049"/>
    </source>
</evidence>
<dbReference type="GO" id="GO:0005615">
    <property type="term" value="C:extracellular space"/>
    <property type="evidence" value="ECO:0007669"/>
    <property type="project" value="TreeGrafter"/>
</dbReference>
<dbReference type="FunFam" id="3.40.630.10:FF:000084">
    <property type="entry name" value="Carboxypeptidase B2"/>
    <property type="match status" value="1"/>
</dbReference>
<evidence type="ECO:0000256" key="1">
    <source>
        <dbReference type="ARBA" id="ARBA00001947"/>
    </source>
</evidence>
<evidence type="ECO:0000256" key="3">
    <source>
        <dbReference type="ARBA" id="ARBA00022645"/>
    </source>
</evidence>
<keyword evidence="7" id="KW-0378">Hydrolase</keyword>
<feature type="chain" id="PRO_5019841920" description="Peptidase M14 domain-containing protein" evidence="11">
    <location>
        <begin position="21"/>
        <end position="348"/>
    </location>
</feature>
<comment type="cofactor">
    <cofactor evidence="1">
        <name>Zn(2+)</name>
        <dbReference type="ChEBI" id="CHEBI:29105"/>
    </cofactor>
</comment>
<keyword evidence="3" id="KW-0121">Carboxypeptidase</keyword>
<evidence type="ECO:0000256" key="2">
    <source>
        <dbReference type="ARBA" id="ARBA00005988"/>
    </source>
</evidence>
<evidence type="ECO:0000256" key="10">
    <source>
        <dbReference type="PROSITE-ProRule" id="PRU01379"/>
    </source>
</evidence>
<dbReference type="InParanoid" id="A0A482WNL1"/>
<reference evidence="13 14" key="1">
    <citation type="journal article" date="2017" name="Gigascience">
        <title>Genome sequence of the small brown planthopper, Laodelphax striatellus.</title>
        <authorList>
            <person name="Zhu J."/>
            <person name="Jiang F."/>
            <person name="Wang X."/>
            <person name="Yang P."/>
            <person name="Bao Y."/>
            <person name="Zhao W."/>
            <person name="Wang W."/>
            <person name="Lu H."/>
            <person name="Wang Q."/>
            <person name="Cui N."/>
            <person name="Li J."/>
            <person name="Chen X."/>
            <person name="Luo L."/>
            <person name="Yu J."/>
            <person name="Kang L."/>
            <person name="Cui F."/>
        </authorList>
    </citation>
    <scope>NUCLEOTIDE SEQUENCE [LARGE SCALE GENOMIC DNA]</scope>
    <source>
        <strain evidence="13">Lst14</strain>
    </source>
</reference>
<evidence type="ECO:0000256" key="4">
    <source>
        <dbReference type="ARBA" id="ARBA00022670"/>
    </source>
</evidence>
<sequence>MKLIVLVIYVLCEFEGIVSSENDEIINSISSKSIYSPEIHAELFSPSLGLTWDHYLTLDEINNFIDHVGEKYSDFVTVHVAGYSDEGNPIKIVEVLSGNRSANKIWIDGGIHGREWVTPSAMLLILFQLVVRRESNSEAMRGVDFYVCPVINPDGFDYSRRFSKFWRKNRRVINNHCLGVDLNRNWIYQPEHSDVHEEKCRDIYPGPFPFSEPETQALKTFLEQNKNNMKAFLTFHTFGEMIMIPYGYKSALPEDYDDLERLANHIVQNITLHGGPQYKVVNTYDYSGFSVGGLDDYAKEVLGIKYTYTVELRDNGTYYFFLPEHLILPTSIDALVVAATVAEEVYRI</sequence>
<protein>
    <recommendedName>
        <fullName evidence="12">Peptidase M14 domain-containing protein</fullName>
    </recommendedName>
</protein>
<dbReference type="PANTHER" id="PTHR11705:SF91">
    <property type="entry name" value="FI01817P-RELATED"/>
    <property type="match status" value="1"/>
</dbReference>
<keyword evidence="6 11" id="KW-0732">Signal</keyword>
<evidence type="ECO:0000256" key="8">
    <source>
        <dbReference type="ARBA" id="ARBA00022833"/>
    </source>
</evidence>